<feature type="compositionally biased region" description="Low complexity" evidence="1">
    <location>
        <begin position="79"/>
        <end position="112"/>
    </location>
</feature>
<evidence type="ECO:0000313" key="2">
    <source>
        <dbReference type="EMBL" id="KAK4503941.1"/>
    </source>
</evidence>
<feature type="compositionally biased region" description="Low complexity" evidence="1">
    <location>
        <begin position="248"/>
        <end position="259"/>
    </location>
</feature>
<dbReference type="PANTHER" id="PTHR42111:SF1">
    <property type="entry name" value="YALI0D23727P"/>
    <property type="match status" value="1"/>
</dbReference>
<evidence type="ECO:0000256" key="1">
    <source>
        <dbReference type="SAM" id="MobiDB-lite"/>
    </source>
</evidence>
<dbReference type="EMBL" id="JAXOVC010000003">
    <property type="protein sequence ID" value="KAK4503941.1"/>
    <property type="molecule type" value="Genomic_DNA"/>
</dbReference>
<feature type="compositionally biased region" description="Low complexity" evidence="1">
    <location>
        <begin position="328"/>
        <end position="349"/>
    </location>
</feature>
<keyword evidence="3" id="KW-1185">Reference proteome</keyword>
<proteinExistence type="predicted"/>
<reference evidence="2 3" key="1">
    <citation type="journal article" date="2023" name="G3 (Bethesda)">
        <title>A chromosome-level genome assembly of Zasmidium syzygii isolated from banana leaves.</title>
        <authorList>
            <person name="van Westerhoven A.C."/>
            <person name="Mehrabi R."/>
            <person name="Talebi R."/>
            <person name="Steentjes M.B.F."/>
            <person name="Corcolon B."/>
            <person name="Chong P.A."/>
            <person name="Kema G.H.J."/>
            <person name="Seidl M.F."/>
        </authorList>
    </citation>
    <scope>NUCLEOTIDE SEQUENCE [LARGE SCALE GENOMIC DNA]</scope>
    <source>
        <strain evidence="2 3">P124</strain>
    </source>
</reference>
<sequence length="430" mass="45125">MQQPLDPNTPAAANRSISPHNSSTPLISETQRQDLRQAGNTAPTTATVADEKDPKKRRLPLFGLGKKKEEKGQSSAMDAPAAGTAAPPTQPGAAQKQPQLQQQQQPDLKPTAQPIPVSPSRLPYQPAVAASPSRLRSASPRLHSPASSEIFERNVQEPVPISTLGNELSPAHIPSHVITEDSIPPALEASAQAITSEELNPDEVEIVTSASHQPAATVLEPSASHADLTSLNSPPALLQQKSEESEMASSLHLQQAALAPGVEDDGASNYGQLDPNDVRRLSFISFKDIVHSEHQQMAASSLGEVGSRDSLHIASLPSTAGLPERAASPLRSPRSPTSTHSHTLSSGLSTPPPGAAINPLGSTHAEQSPVRSIGIGSPSSSQHGELTIETMRQALRKTASGDLSSGRSAGMSPVSDENSVRNEPRSRTNT</sequence>
<feature type="region of interest" description="Disordered" evidence="1">
    <location>
        <begin position="223"/>
        <end position="274"/>
    </location>
</feature>
<organism evidence="2 3">
    <name type="scientific">Zasmidium cellare</name>
    <name type="common">Wine cellar mold</name>
    <name type="synonym">Racodium cellare</name>
    <dbReference type="NCBI Taxonomy" id="395010"/>
    <lineage>
        <taxon>Eukaryota</taxon>
        <taxon>Fungi</taxon>
        <taxon>Dikarya</taxon>
        <taxon>Ascomycota</taxon>
        <taxon>Pezizomycotina</taxon>
        <taxon>Dothideomycetes</taxon>
        <taxon>Dothideomycetidae</taxon>
        <taxon>Mycosphaerellales</taxon>
        <taxon>Mycosphaerellaceae</taxon>
        <taxon>Zasmidium</taxon>
    </lineage>
</organism>
<feature type="compositionally biased region" description="Polar residues" evidence="1">
    <location>
        <begin position="15"/>
        <end position="30"/>
    </location>
</feature>
<comment type="caution">
    <text evidence="2">The sequence shown here is derived from an EMBL/GenBank/DDBJ whole genome shotgun (WGS) entry which is preliminary data.</text>
</comment>
<feature type="compositionally biased region" description="Basic and acidic residues" evidence="1">
    <location>
        <begin position="418"/>
        <end position="430"/>
    </location>
</feature>
<gene>
    <name evidence="2" type="ORF">PRZ48_004856</name>
</gene>
<dbReference type="PANTHER" id="PTHR42111">
    <property type="entry name" value="YALI0D23727P"/>
    <property type="match status" value="1"/>
</dbReference>
<feature type="compositionally biased region" description="Polar residues" evidence="1">
    <location>
        <begin position="38"/>
        <end position="47"/>
    </location>
</feature>
<protein>
    <recommendedName>
        <fullName evidence="4">Proteophosphoglycan ppg4</fullName>
    </recommendedName>
</protein>
<dbReference type="Proteomes" id="UP001305779">
    <property type="component" value="Unassembled WGS sequence"/>
</dbReference>
<evidence type="ECO:0008006" key="4">
    <source>
        <dbReference type="Google" id="ProtNLM"/>
    </source>
</evidence>
<evidence type="ECO:0000313" key="3">
    <source>
        <dbReference type="Proteomes" id="UP001305779"/>
    </source>
</evidence>
<accession>A0ABR0EQQ0</accession>
<feature type="region of interest" description="Disordered" evidence="1">
    <location>
        <begin position="1"/>
        <end position="154"/>
    </location>
</feature>
<name>A0ABR0EQQ0_ZASCE</name>
<feature type="compositionally biased region" description="Polar residues" evidence="1">
    <location>
        <begin position="360"/>
        <end position="370"/>
    </location>
</feature>
<feature type="region of interest" description="Disordered" evidence="1">
    <location>
        <begin position="313"/>
        <end position="430"/>
    </location>
</feature>
<feature type="compositionally biased region" description="Low complexity" evidence="1">
    <location>
        <begin position="129"/>
        <end position="145"/>
    </location>
</feature>